<name>A0A5N6X026_9EURO</name>
<reference evidence="3" key="1">
    <citation type="submission" date="2019-04" db="EMBL/GenBank/DDBJ databases">
        <title>Friends and foes A comparative genomics studyof 23 Aspergillus species from section Flavi.</title>
        <authorList>
            <consortium name="DOE Joint Genome Institute"/>
            <person name="Kjaerbolling I."/>
            <person name="Vesth T."/>
            <person name="Frisvad J.C."/>
            <person name="Nybo J.L."/>
            <person name="Theobald S."/>
            <person name="Kildgaard S."/>
            <person name="Isbrandt T."/>
            <person name="Kuo A."/>
            <person name="Sato A."/>
            <person name="Lyhne E.K."/>
            <person name="Kogle M.E."/>
            <person name="Wiebenga A."/>
            <person name="Kun R.S."/>
            <person name="Lubbers R.J."/>
            <person name="Makela M.R."/>
            <person name="Barry K."/>
            <person name="Chovatia M."/>
            <person name="Clum A."/>
            <person name="Daum C."/>
            <person name="Haridas S."/>
            <person name="He G."/>
            <person name="LaButti K."/>
            <person name="Lipzen A."/>
            <person name="Mondo S."/>
            <person name="Riley R."/>
            <person name="Salamov A."/>
            <person name="Simmons B.A."/>
            <person name="Magnuson J.K."/>
            <person name="Henrissat B."/>
            <person name="Mortensen U.H."/>
            <person name="Larsen T.O."/>
            <person name="Devries R.P."/>
            <person name="Grigoriev I.V."/>
            <person name="Machida M."/>
            <person name="Baker S.E."/>
            <person name="Andersen M.R."/>
        </authorList>
    </citation>
    <scope>NUCLEOTIDE SEQUENCE [LARGE SCALE GENOMIC DNA]</scope>
    <source>
        <strain evidence="3">CBS 130017</strain>
    </source>
</reference>
<organism evidence="2 3">
    <name type="scientific">Aspergillus sergii</name>
    <dbReference type="NCBI Taxonomy" id="1034303"/>
    <lineage>
        <taxon>Eukaryota</taxon>
        <taxon>Fungi</taxon>
        <taxon>Dikarya</taxon>
        <taxon>Ascomycota</taxon>
        <taxon>Pezizomycotina</taxon>
        <taxon>Eurotiomycetes</taxon>
        <taxon>Eurotiomycetidae</taxon>
        <taxon>Eurotiales</taxon>
        <taxon>Aspergillaceae</taxon>
        <taxon>Aspergillus</taxon>
        <taxon>Aspergillus subgen. Circumdati</taxon>
    </lineage>
</organism>
<evidence type="ECO:0000313" key="3">
    <source>
        <dbReference type="Proteomes" id="UP000325945"/>
    </source>
</evidence>
<dbReference type="Proteomes" id="UP000325945">
    <property type="component" value="Unassembled WGS sequence"/>
</dbReference>
<protein>
    <submittedName>
        <fullName evidence="2">Uncharacterized protein</fullName>
    </submittedName>
</protein>
<dbReference type="AlphaFoldDB" id="A0A5N6X026"/>
<accession>A0A5N6X026</accession>
<evidence type="ECO:0000256" key="1">
    <source>
        <dbReference type="SAM" id="MobiDB-lite"/>
    </source>
</evidence>
<feature type="region of interest" description="Disordered" evidence="1">
    <location>
        <begin position="59"/>
        <end position="80"/>
    </location>
</feature>
<proteinExistence type="predicted"/>
<gene>
    <name evidence="2" type="ORF">BDV39DRAFT_88032</name>
</gene>
<feature type="compositionally biased region" description="Polar residues" evidence="1">
    <location>
        <begin position="67"/>
        <end position="79"/>
    </location>
</feature>
<sequence length="97" mass="11446">MRETSKHVMSYVRNMTDETYKHNVSARRCPLKEAQTKRSIAEHALYKTKRKYRPRIVETSKKKPSRRNVTSQTRLAPSDTTRRVSKIIFLATKRRGP</sequence>
<keyword evidence="3" id="KW-1185">Reference proteome</keyword>
<dbReference type="EMBL" id="ML741798">
    <property type="protein sequence ID" value="KAE8326545.1"/>
    <property type="molecule type" value="Genomic_DNA"/>
</dbReference>
<evidence type="ECO:0000313" key="2">
    <source>
        <dbReference type="EMBL" id="KAE8326545.1"/>
    </source>
</evidence>